<proteinExistence type="predicted"/>
<feature type="compositionally biased region" description="Acidic residues" evidence="1">
    <location>
        <begin position="232"/>
        <end position="252"/>
    </location>
</feature>
<feature type="region of interest" description="Disordered" evidence="1">
    <location>
        <begin position="227"/>
        <end position="263"/>
    </location>
</feature>
<sequence>MSGTPGGRWLRVPGRVTAAAAALALAASGCGGGSGASDAEPTLDPEARYSDAVSAADPPLPEDFTGADVAGVSVNVPAEWSVDKSNGRMCVRPPDRDTCGYGAIQVLPKAAERDSESWPKKESRFNDADGWAAAPDTCRSLNTWKSGDTGIDSAELEPLEGDGTVEHADGLRSHHRVWHVTCQNGDTFDVKLWFLPESDVAVYAWSVDAQYAGVYDKVAESMDVTEYKNNLEEEEDDGDGDNGDGGDGDGDGDGGNGGDGDDG</sequence>
<accession>A0A543NG65</accession>
<dbReference type="RefSeq" id="WP_211351733.1">
    <property type="nucleotide sequence ID" value="NZ_VFQC01000001.1"/>
</dbReference>
<reference evidence="2 3" key="1">
    <citation type="submission" date="2019-06" db="EMBL/GenBank/DDBJ databases">
        <title>Sequencing the genomes of 1000 actinobacteria strains.</title>
        <authorList>
            <person name="Klenk H.-P."/>
        </authorList>
    </citation>
    <scope>NUCLEOTIDE SEQUENCE [LARGE SCALE GENOMIC DNA]</scope>
    <source>
        <strain evidence="2 3">DSM 45015</strain>
    </source>
</reference>
<organism evidence="2 3">
    <name type="scientific">Haloactinospora alba</name>
    <dbReference type="NCBI Taxonomy" id="405555"/>
    <lineage>
        <taxon>Bacteria</taxon>
        <taxon>Bacillati</taxon>
        <taxon>Actinomycetota</taxon>
        <taxon>Actinomycetes</taxon>
        <taxon>Streptosporangiales</taxon>
        <taxon>Nocardiopsidaceae</taxon>
        <taxon>Haloactinospora</taxon>
    </lineage>
</organism>
<dbReference type="Proteomes" id="UP000317422">
    <property type="component" value="Unassembled WGS sequence"/>
</dbReference>
<name>A0A543NG65_9ACTN</name>
<keyword evidence="3" id="KW-1185">Reference proteome</keyword>
<protein>
    <submittedName>
        <fullName evidence="2">Uncharacterized protein</fullName>
    </submittedName>
</protein>
<dbReference type="EMBL" id="VFQC01000001">
    <property type="protein sequence ID" value="TQN30838.1"/>
    <property type="molecule type" value="Genomic_DNA"/>
</dbReference>
<evidence type="ECO:0000313" key="2">
    <source>
        <dbReference type="EMBL" id="TQN30838.1"/>
    </source>
</evidence>
<evidence type="ECO:0000313" key="3">
    <source>
        <dbReference type="Proteomes" id="UP000317422"/>
    </source>
</evidence>
<gene>
    <name evidence="2" type="ORF">FHX37_0726</name>
</gene>
<comment type="caution">
    <text evidence="2">The sequence shown here is derived from an EMBL/GenBank/DDBJ whole genome shotgun (WGS) entry which is preliminary data.</text>
</comment>
<feature type="compositionally biased region" description="Basic and acidic residues" evidence="1">
    <location>
        <begin position="110"/>
        <end position="127"/>
    </location>
</feature>
<feature type="compositionally biased region" description="Gly residues" evidence="1">
    <location>
        <begin position="253"/>
        <end position="263"/>
    </location>
</feature>
<dbReference type="AlphaFoldDB" id="A0A543NG65"/>
<feature type="region of interest" description="Disordered" evidence="1">
    <location>
        <begin position="110"/>
        <end position="129"/>
    </location>
</feature>
<evidence type="ECO:0000256" key="1">
    <source>
        <dbReference type="SAM" id="MobiDB-lite"/>
    </source>
</evidence>